<evidence type="ECO:0000313" key="1">
    <source>
        <dbReference type="EMBL" id="JAP53802.1"/>
    </source>
</evidence>
<dbReference type="AlphaFoldDB" id="A0A0X3PYV2"/>
<protein>
    <submittedName>
        <fullName evidence="1">Uncharacterized protein</fullName>
    </submittedName>
</protein>
<organism evidence="1">
    <name type="scientific">Schistocephalus solidus</name>
    <name type="common">Tapeworm</name>
    <dbReference type="NCBI Taxonomy" id="70667"/>
    <lineage>
        <taxon>Eukaryota</taxon>
        <taxon>Metazoa</taxon>
        <taxon>Spiralia</taxon>
        <taxon>Lophotrochozoa</taxon>
        <taxon>Platyhelminthes</taxon>
        <taxon>Cestoda</taxon>
        <taxon>Eucestoda</taxon>
        <taxon>Diphyllobothriidea</taxon>
        <taxon>Diphyllobothriidae</taxon>
        <taxon>Schistocephalus</taxon>
    </lineage>
</organism>
<accession>A0A0X3PYV2</accession>
<gene>
    <name evidence="1" type="ORF">TR117356</name>
</gene>
<sequence length="105" mass="11598">MSVKWFADFSVGAEDDDASFSRAVHRPTEVNGELHRSGSPKRMRVAANPTTAGLFTYFTPPNHAHYQQRCQGWIYSVRQTCTTAQDTELKASAIASFGHNGHGNL</sequence>
<name>A0A0X3PYV2_SCHSO</name>
<reference evidence="1" key="1">
    <citation type="submission" date="2016-01" db="EMBL/GenBank/DDBJ databases">
        <title>Reference transcriptome for the parasite Schistocephalus solidus: insights into the molecular evolution of parasitism.</title>
        <authorList>
            <person name="Hebert F.O."/>
            <person name="Grambauer S."/>
            <person name="Barber I."/>
            <person name="Landry C.R."/>
            <person name="Aubin-Horth N."/>
        </authorList>
    </citation>
    <scope>NUCLEOTIDE SEQUENCE</scope>
</reference>
<proteinExistence type="predicted"/>
<dbReference type="EMBL" id="GEEE01009423">
    <property type="protein sequence ID" value="JAP53802.1"/>
    <property type="molecule type" value="Transcribed_RNA"/>
</dbReference>